<dbReference type="OrthoDB" id="8967267at2"/>
<feature type="transmembrane region" description="Helical" evidence="5">
    <location>
        <begin position="64"/>
        <end position="81"/>
    </location>
</feature>
<dbReference type="Proteomes" id="UP000434209">
    <property type="component" value="Chromosome 3"/>
</dbReference>
<dbReference type="RefSeq" id="WP_158761665.1">
    <property type="nucleotide sequence ID" value="NZ_CP046911.1"/>
</dbReference>
<keyword evidence="7" id="KW-1185">Reference proteome</keyword>
<evidence type="ECO:0000313" key="7">
    <source>
        <dbReference type="Proteomes" id="UP000434209"/>
    </source>
</evidence>
<feature type="transmembrane region" description="Helical" evidence="5">
    <location>
        <begin position="6"/>
        <end position="28"/>
    </location>
</feature>
<dbReference type="KEGG" id="pacp:FAZ97_27080"/>
<dbReference type="AlphaFoldDB" id="A0A7Z2JCP1"/>
<evidence type="ECO:0000256" key="5">
    <source>
        <dbReference type="SAM" id="Phobius"/>
    </source>
</evidence>
<evidence type="ECO:0008006" key="8">
    <source>
        <dbReference type="Google" id="ProtNLM"/>
    </source>
</evidence>
<accession>A0A7Z2JCP1</accession>
<organism evidence="6 7">
    <name type="scientific">Paraburkholderia acidiphila</name>
    <dbReference type="NCBI Taxonomy" id="2571747"/>
    <lineage>
        <taxon>Bacteria</taxon>
        <taxon>Pseudomonadati</taxon>
        <taxon>Pseudomonadota</taxon>
        <taxon>Betaproteobacteria</taxon>
        <taxon>Burkholderiales</taxon>
        <taxon>Burkholderiaceae</taxon>
        <taxon>Paraburkholderia</taxon>
    </lineage>
</organism>
<evidence type="ECO:0000256" key="3">
    <source>
        <dbReference type="ARBA" id="ARBA00022989"/>
    </source>
</evidence>
<evidence type="ECO:0000256" key="4">
    <source>
        <dbReference type="ARBA" id="ARBA00023136"/>
    </source>
</evidence>
<dbReference type="Pfam" id="PF13564">
    <property type="entry name" value="DoxX_2"/>
    <property type="match status" value="1"/>
</dbReference>
<name>A0A7Z2JCP1_9BURK</name>
<keyword evidence="2 5" id="KW-0812">Transmembrane</keyword>
<keyword evidence="3 5" id="KW-1133">Transmembrane helix</keyword>
<evidence type="ECO:0000256" key="2">
    <source>
        <dbReference type="ARBA" id="ARBA00022692"/>
    </source>
</evidence>
<keyword evidence="4 5" id="KW-0472">Membrane</keyword>
<dbReference type="InterPro" id="IPR032808">
    <property type="entry name" value="DoxX"/>
</dbReference>
<proteinExistence type="predicted"/>
<sequence>MIHTVSIWLLVAGFFGAGLFNAIGTPATRDDFARWGYPHWWGRLTGALEMMCALLLALPASRMAGLALAALVIAAAVLTVLRHRDFTHLVPLGVFVAVIALAGIST</sequence>
<dbReference type="GO" id="GO:0016020">
    <property type="term" value="C:membrane"/>
    <property type="evidence" value="ECO:0007669"/>
    <property type="project" value="UniProtKB-SubCell"/>
</dbReference>
<reference evidence="6 7" key="1">
    <citation type="submission" date="2019-12" db="EMBL/GenBank/DDBJ databases">
        <title>Paraburkholderia acidiphila 7Q-K02 sp. nov and Paraburkholderia acidisoli DHF22 sp. nov., two strains isolated from forest soil.</title>
        <authorList>
            <person name="Gao Z."/>
            <person name="Qiu L."/>
        </authorList>
    </citation>
    <scope>NUCLEOTIDE SEQUENCE [LARGE SCALE GENOMIC DNA]</scope>
    <source>
        <strain evidence="6 7">7Q-K02</strain>
    </source>
</reference>
<evidence type="ECO:0000313" key="6">
    <source>
        <dbReference type="EMBL" id="QGZ58644.1"/>
    </source>
</evidence>
<comment type="subcellular location">
    <subcellularLocation>
        <location evidence="1">Membrane</location>
        <topology evidence="1">Multi-pass membrane protein</topology>
    </subcellularLocation>
</comment>
<gene>
    <name evidence="6" type="ORF">FAZ97_27080</name>
</gene>
<evidence type="ECO:0000256" key="1">
    <source>
        <dbReference type="ARBA" id="ARBA00004141"/>
    </source>
</evidence>
<protein>
    <recommendedName>
        <fullName evidence="8">DoxX-like family protein</fullName>
    </recommendedName>
</protein>
<dbReference type="EMBL" id="CP046911">
    <property type="protein sequence ID" value="QGZ58644.1"/>
    <property type="molecule type" value="Genomic_DNA"/>
</dbReference>
<feature type="transmembrane region" description="Helical" evidence="5">
    <location>
        <begin position="88"/>
        <end position="105"/>
    </location>
</feature>